<dbReference type="InterPro" id="IPR032466">
    <property type="entry name" value="Metal_Hydrolase"/>
</dbReference>
<dbReference type="CDD" id="cd01292">
    <property type="entry name" value="metallo-dependent_hydrolases"/>
    <property type="match status" value="1"/>
</dbReference>
<evidence type="ECO:0000313" key="4">
    <source>
        <dbReference type="Proteomes" id="UP000292373"/>
    </source>
</evidence>
<name>A0A4Q9KBA2_9ACTN</name>
<evidence type="ECO:0000313" key="3">
    <source>
        <dbReference type="EMBL" id="TBT83027.1"/>
    </source>
</evidence>
<protein>
    <submittedName>
        <fullName evidence="3">Metal-dependent hydrolase</fullName>
    </submittedName>
</protein>
<dbReference type="Pfam" id="PF04909">
    <property type="entry name" value="Amidohydro_2"/>
    <property type="match status" value="1"/>
</dbReference>
<dbReference type="GO" id="GO:0019748">
    <property type="term" value="P:secondary metabolic process"/>
    <property type="evidence" value="ECO:0007669"/>
    <property type="project" value="TreeGrafter"/>
</dbReference>
<dbReference type="EMBL" id="SDMQ01000015">
    <property type="protein sequence ID" value="TBT83027.1"/>
    <property type="molecule type" value="Genomic_DNA"/>
</dbReference>
<accession>A0A4Q9KBA2</accession>
<dbReference type="PANTHER" id="PTHR21240:SF28">
    <property type="entry name" value="ISO-OROTATE DECARBOXYLASE (EUROFUNG)"/>
    <property type="match status" value="1"/>
</dbReference>
<keyword evidence="3" id="KW-0378">Hydrolase</keyword>
<dbReference type="Proteomes" id="UP000292373">
    <property type="component" value="Unassembled WGS sequence"/>
</dbReference>
<proteinExistence type="predicted"/>
<organism evidence="3 4">
    <name type="scientific">Propioniciclava sinopodophylli</name>
    <dbReference type="NCBI Taxonomy" id="1837344"/>
    <lineage>
        <taxon>Bacteria</taxon>
        <taxon>Bacillati</taxon>
        <taxon>Actinomycetota</taxon>
        <taxon>Actinomycetes</taxon>
        <taxon>Propionibacteriales</taxon>
        <taxon>Propionibacteriaceae</taxon>
        <taxon>Propioniciclava</taxon>
    </lineage>
</organism>
<dbReference type="OrthoDB" id="3677342at2"/>
<evidence type="ECO:0000256" key="1">
    <source>
        <dbReference type="ARBA" id="ARBA00023239"/>
    </source>
</evidence>
<dbReference type="RefSeq" id="WP_131169635.1">
    <property type="nucleotide sequence ID" value="NZ_SDMQ01000015.1"/>
</dbReference>
<dbReference type="GO" id="GO:0005737">
    <property type="term" value="C:cytoplasm"/>
    <property type="evidence" value="ECO:0007669"/>
    <property type="project" value="TreeGrafter"/>
</dbReference>
<keyword evidence="4" id="KW-1185">Reference proteome</keyword>
<comment type="caution">
    <text evidence="3">The sequence shown here is derived from an EMBL/GenBank/DDBJ whole genome shotgun (WGS) entry which is preliminary data.</text>
</comment>
<dbReference type="SUPFAM" id="SSF51556">
    <property type="entry name" value="Metallo-dependent hydrolases"/>
    <property type="match status" value="1"/>
</dbReference>
<dbReference type="InterPro" id="IPR032465">
    <property type="entry name" value="ACMSD"/>
</dbReference>
<dbReference type="GO" id="GO:0016787">
    <property type="term" value="F:hydrolase activity"/>
    <property type="evidence" value="ECO:0007669"/>
    <property type="project" value="UniProtKB-KW"/>
</dbReference>
<dbReference type="Gene3D" id="3.20.20.140">
    <property type="entry name" value="Metal-dependent hydrolases"/>
    <property type="match status" value="1"/>
</dbReference>
<dbReference type="GO" id="GO:0016831">
    <property type="term" value="F:carboxy-lyase activity"/>
    <property type="evidence" value="ECO:0007669"/>
    <property type="project" value="InterPro"/>
</dbReference>
<sequence length="256" mass="27688">MILDAHGHLGTWGDFFIPHADPAWLIATLDRVGISAIGVSHLLGVGHDARTGNRLALEASEQFAGRIGVWLVGDPHDREAVARLSDDVDHTGVWGVKLHPDTHQVQLTDERYEPLLAFAAERGLPVLTHTHTGSVWSDPALAAEVSKRHAGMPILLGHSGLVENGLTRTAAIMADHPDLIAEICGSQLTRRWLTRLVRLVGADRVVYGSDACFFDPRPALGRLLAAELTDPERDSVAGGTLARLLGHRLTVKEMHA</sequence>
<dbReference type="AlphaFoldDB" id="A0A4Q9KBA2"/>
<dbReference type="PANTHER" id="PTHR21240">
    <property type="entry name" value="2-AMINO-3-CARBOXYLMUCONATE-6-SEMIALDEHYDE DECARBOXYLASE"/>
    <property type="match status" value="1"/>
</dbReference>
<dbReference type="InterPro" id="IPR006680">
    <property type="entry name" value="Amidohydro-rel"/>
</dbReference>
<gene>
    <name evidence="3" type="ORF">ET989_12890</name>
</gene>
<feature type="domain" description="Amidohydrolase-related" evidence="2">
    <location>
        <begin position="4"/>
        <end position="246"/>
    </location>
</feature>
<keyword evidence="1" id="KW-0456">Lyase</keyword>
<reference evidence="3 4" key="1">
    <citation type="submission" date="2019-01" db="EMBL/GenBank/DDBJ databases">
        <title>Lactibacter flavus gen. nov., sp. nov., a novel bacterium of the family Propionibacteriaceae isolated from raw milk and dairy products.</title>
        <authorList>
            <person name="Huptas C."/>
            <person name="Wenning M."/>
            <person name="Breitenwieser F."/>
            <person name="Doll E."/>
            <person name="Von Neubeck M."/>
            <person name="Busse H.-J."/>
            <person name="Scherer S."/>
        </authorList>
    </citation>
    <scope>NUCLEOTIDE SEQUENCE [LARGE SCALE GENOMIC DNA]</scope>
    <source>
        <strain evidence="3 4">KCTC 33808</strain>
    </source>
</reference>
<evidence type="ECO:0000259" key="2">
    <source>
        <dbReference type="Pfam" id="PF04909"/>
    </source>
</evidence>